<reference evidence="1" key="1">
    <citation type="submission" date="2020-01" db="EMBL/GenBank/DDBJ databases">
        <authorList>
            <person name="Mishra B."/>
        </authorList>
    </citation>
    <scope>NUCLEOTIDE SEQUENCE [LARGE SCALE GENOMIC DNA]</scope>
</reference>
<keyword evidence="2" id="KW-1185">Reference proteome</keyword>
<dbReference type="AlphaFoldDB" id="A0A6D2LE36"/>
<evidence type="ECO:0000313" key="2">
    <source>
        <dbReference type="Proteomes" id="UP000467841"/>
    </source>
</evidence>
<accession>A0A6D2LE36</accession>
<evidence type="ECO:0000313" key="1">
    <source>
        <dbReference type="EMBL" id="CAA7058066.1"/>
    </source>
</evidence>
<protein>
    <submittedName>
        <fullName evidence="1">Uncharacterized protein</fullName>
    </submittedName>
</protein>
<name>A0A6D2LE36_9BRAS</name>
<comment type="caution">
    <text evidence="1">The sequence shown here is derived from an EMBL/GenBank/DDBJ whole genome shotgun (WGS) entry which is preliminary data.</text>
</comment>
<proteinExistence type="predicted"/>
<gene>
    <name evidence="1" type="ORF">MERR_LOCUS45302</name>
</gene>
<sequence length="107" mass="12609">MSVWQRSKARERFGVSRDPIAPRWALAYVNMNLTCSGWILEQDIGPHKLIQSSPAHGKFSFFWFLPRRLLPMNTCFYPLQKGVHDLCLGLSIRERRRRAAPPWRKKE</sequence>
<dbReference type="Proteomes" id="UP000467841">
    <property type="component" value="Unassembled WGS sequence"/>
</dbReference>
<dbReference type="EMBL" id="CACVBM020001718">
    <property type="protein sequence ID" value="CAA7058066.1"/>
    <property type="molecule type" value="Genomic_DNA"/>
</dbReference>
<organism evidence="1 2">
    <name type="scientific">Microthlaspi erraticum</name>
    <dbReference type="NCBI Taxonomy" id="1685480"/>
    <lineage>
        <taxon>Eukaryota</taxon>
        <taxon>Viridiplantae</taxon>
        <taxon>Streptophyta</taxon>
        <taxon>Embryophyta</taxon>
        <taxon>Tracheophyta</taxon>
        <taxon>Spermatophyta</taxon>
        <taxon>Magnoliopsida</taxon>
        <taxon>eudicotyledons</taxon>
        <taxon>Gunneridae</taxon>
        <taxon>Pentapetalae</taxon>
        <taxon>rosids</taxon>
        <taxon>malvids</taxon>
        <taxon>Brassicales</taxon>
        <taxon>Brassicaceae</taxon>
        <taxon>Coluteocarpeae</taxon>
        <taxon>Microthlaspi</taxon>
    </lineage>
</organism>